<keyword evidence="5" id="KW-0472">Membrane</keyword>
<dbReference type="Proteomes" id="UP000471753">
    <property type="component" value="Unassembled WGS sequence"/>
</dbReference>
<dbReference type="Pfam" id="PF00015">
    <property type="entry name" value="MCPsignal"/>
    <property type="match status" value="1"/>
</dbReference>
<dbReference type="PROSITE" id="PS50111">
    <property type="entry name" value="CHEMOTAXIS_TRANSDUC_2"/>
    <property type="match status" value="1"/>
</dbReference>
<dbReference type="PROSITE" id="PS50885">
    <property type="entry name" value="HAMP"/>
    <property type="match status" value="2"/>
</dbReference>
<dbReference type="Gene3D" id="1.10.8.500">
    <property type="entry name" value="HAMP domain in histidine kinase"/>
    <property type="match status" value="1"/>
</dbReference>
<name>A0A7K3ULT9_9HYPH</name>
<dbReference type="InterPro" id="IPR051310">
    <property type="entry name" value="MCP_chemotaxis"/>
</dbReference>
<evidence type="ECO:0000313" key="9">
    <source>
        <dbReference type="Proteomes" id="UP000471753"/>
    </source>
</evidence>
<feature type="domain" description="HAMP" evidence="7">
    <location>
        <begin position="220"/>
        <end position="273"/>
    </location>
</feature>
<dbReference type="Pfam" id="PF00672">
    <property type="entry name" value="HAMP"/>
    <property type="match status" value="1"/>
</dbReference>
<evidence type="ECO:0000256" key="4">
    <source>
        <dbReference type="PROSITE-ProRule" id="PRU00284"/>
    </source>
</evidence>
<sequence>MPASIFSRISTKLATLSAIGIFLVAVMLLTVWQGGQYVYERARYQESQLVVSRDLVDAKASWRGMQVGVRDLRLATSADEVAKAADYLAARHHSVIKYLDDAMGGLRLQANRDRIVKLETLAENLFNATGEMVEIAKAKVALKAGDTSLDAKERDTQAKLLAASDEAAKLIDEGVDSAKAMATKAGEEANAAAVLVLFLNLGIALLTISTLIGSAVFGARVIAKPIGRITASMNDLAGGNLDIDIPFANRRDEIGQMARAVEIFKENGAKVRDLDAAGADKRAKVIEMQKSIDAAITAAAAGDFTHRAPEEFGYPDLNCIVIGLNQLIASVDHGVAETRRVVSALANGDLTENMRGEFQGSFSELQNNVNATMTNLRSVLGEVRAAVDIINGGAGEMRIASGNLSQRTEQQAASLEETSSALEEITVAVKHSTERASEASHMVDEAKTSTGQSSAVVSQAVSAMGRIEQASGEISKIISVIDEIAFQTNLLALNAGVEAARAGEAGKGFAVVAQEVRELAQRSANAAKDIKVLINRSSGEVQSGVKLVTATGEALGHIQDHVVKIDEHVRSIATAAREQSTGLSEVSTAVNQMDQVTQQNAAMVEESTAATNRLAEEAANLARLIARFKLDAAQPATRSVTPQNRPVASPARALGRKLAGAFGGKAATATAAAASWEEF</sequence>
<evidence type="ECO:0000313" key="8">
    <source>
        <dbReference type="EMBL" id="NEJ74633.1"/>
    </source>
</evidence>
<dbReference type="InterPro" id="IPR004090">
    <property type="entry name" value="Chemotax_Me-accpt_rcpt"/>
</dbReference>
<dbReference type="GO" id="GO:0007165">
    <property type="term" value="P:signal transduction"/>
    <property type="evidence" value="ECO:0007669"/>
    <property type="project" value="UniProtKB-KW"/>
</dbReference>
<dbReference type="SMART" id="SM00283">
    <property type="entry name" value="MA"/>
    <property type="match status" value="1"/>
</dbReference>
<dbReference type="PANTHER" id="PTHR43531:SF11">
    <property type="entry name" value="METHYL-ACCEPTING CHEMOTAXIS PROTEIN 3"/>
    <property type="match status" value="1"/>
</dbReference>
<evidence type="ECO:0000256" key="5">
    <source>
        <dbReference type="SAM" id="Phobius"/>
    </source>
</evidence>
<dbReference type="GO" id="GO:0016020">
    <property type="term" value="C:membrane"/>
    <property type="evidence" value="ECO:0007669"/>
    <property type="project" value="UniProtKB-SubCell"/>
</dbReference>
<feature type="domain" description="HAMP" evidence="7">
    <location>
        <begin position="329"/>
        <end position="381"/>
    </location>
</feature>
<dbReference type="AlphaFoldDB" id="A0A7K3ULT9"/>
<gene>
    <name evidence="8" type="ORF">GR197_29590</name>
</gene>
<dbReference type="SUPFAM" id="SSF158472">
    <property type="entry name" value="HAMP domain-like"/>
    <property type="match status" value="1"/>
</dbReference>
<keyword evidence="5" id="KW-0812">Transmembrane</keyword>
<feature type="transmembrane region" description="Helical" evidence="5">
    <location>
        <begin position="12"/>
        <end position="32"/>
    </location>
</feature>
<dbReference type="GO" id="GO:0004888">
    <property type="term" value="F:transmembrane signaling receptor activity"/>
    <property type="evidence" value="ECO:0007669"/>
    <property type="project" value="InterPro"/>
</dbReference>
<dbReference type="CDD" id="cd06225">
    <property type="entry name" value="HAMP"/>
    <property type="match status" value="1"/>
</dbReference>
<dbReference type="EMBL" id="WUFT01000031">
    <property type="protein sequence ID" value="NEJ74633.1"/>
    <property type="molecule type" value="Genomic_DNA"/>
</dbReference>
<dbReference type="RefSeq" id="WP_164016083.1">
    <property type="nucleotide sequence ID" value="NZ_WUFT01000031.1"/>
</dbReference>
<keyword evidence="5" id="KW-1133">Transmembrane helix</keyword>
<evidence type="ECO:0000256" key="3">
    <source>
        <dbReference type="ARBA" id="ARBA00029447"/>
    </source>
</evidence>
<dbReference type="PRINTS" id="PR00260">
    <property type="entry name" value="CHEMTRNSDUCR"/>
</dbReference>
<comment type="subcellular location">
    <subcellularLocation>
        <location evidence="1">Membrane</location>
    </subcellularLocation>
</comment>
<protein>
    <submittedName>
        <fullName evidence="8">HAMP domain-containing protein</fullName>
    </submittedName>
</protein>
<feature type="transmembrane region" description="Helical" evidence="5">
    <location>
        <begin position="191"/>
        <end position="217"/>
    </location>
</feature>
<feature type="domain" description="Methyl-accepting transducer" evidence="6">
    <location>
        <begin position="386"/>
        <end position="615"/>
    </location>
</feature>
<keyword evidence="4" id="KW-0807">Transducer</keyword>
<dbReference type="InterPro" id="IPR004089">
    <property type="entry name" value="MCPsignal_dom"/>
</dbReference>
<dbReference type="PANTHER" id="PTHR43531">
    <property type="entry name" value="PROTEIN ICFG"/>
    <property type="match status" value="1"/>
</dbReference>
<accession>A0A7K3ULT9</accession>
<organism evidence="8 9">
    <name type="scientific">Rhizobium phaseoli</name>
    <dbReference type="NCBI Taxonomy" id="396"/>
    <lineage>
        <taxon>Bacteria</taxon>
        <taxon>Pseudomonadati</taxon>
        <taxon>Pseudomonadota</taxon>
        <taxon>Alphaproteobacteria</taxon>
        <taxon>Hyphomicrobiales</taxon>
        <taxon>Rhizobiaceae</taxon>
        <taxon>Rhizobium/Agrobacterium group</taxon>
        <taxon>Rhizobium</taxon>
    </lineage>
</organism>
<dbReference type="Pfam" id="PF18947">
    <property type="entry name" value="HAMP_2"/>
    <property type="match status" value="1"/>
</dbReference>
<proteinExistence type="inferred from homology"/>
<evidence type="ECO:0000256" key="1">
    <source>
        <dbReference type="ARBA" id="ARBA00004370"/>
    </source>
</evidence>
<evidence type="ECO:0000259" key="6">
    <source>
        <dbReference type="PROSITE" id="PS50111"/>
    </source>
</evidence>
<keyword evidence="2" id="KW-0145">Chemotaxis</keyword>
<evidence type="ECO:0000256" key="2">
    <source>
        <dbReference type="ARBA" id="ARBA00022500"/>
    </source>
</evidence>
<dbReference type="SMART" id="SM00304">
    <property type="entry name" value="HAMP"/>
    <property type="match status" value="2"/>
</dbReference>
<dbReference type="FunFam" id="1.10.287.950:FF:000001">
    <property type="entry name" value="Methyl-accepting chemotaxis sensory transducer"/>
    <property type="match status" value="1"/>
</dbReference>
<dbReference type="InterPro" id="IPR003660">
    <property type="entry name" value="HAMP_dom"/>
</dbReference>
<comment type="caution">
    <text evidence="8">The sequence shown here is derived from an EMBL/GenBank/DDBJ whole genome shotgun (WGS) entry which is preliminary data.</text>
</comment>
<reference evidence="8 9" key="1">
    <citation type="submission" date="2019-12" db="EMBL/GenBank/DDBJ databases">
        <title>Rhizobium genotypes associated with high levels of biological nitrogen fixation by grain legumes in a temperate-maritime cropping system.</title>
        <authorList>
            <person name="Maluk M."/>
            <person name="Francesc Ferrando Molina F."/>
            <person name="Lopez Del Egido L."/>
            <person name="Lafos M."/>
            <person name="Langarica-Fuentes A."/>
            <person name="Gebre Yohannes G."/>
            <person name="Young M.W."/>
            <person name="Martin P."/>
            <person name="Gantlett R."/>
            <person name="Kenicer G."/>
            <person name="Hawes C."/>
            <person name="Begg G.S."/>
            <person name="Quilliam R.S."/>
            <person name="Squire G.R."/>
            <person name="Poole P.S."/>
            <person name="Young P.W."/>
            <person name="Iannetta P.M."/>
            <person name="James E.K."/>
        </authorList>
    </citation>
    <scope>NUCLEOTIDE SEQUENCE [LARGE SCALE GENOMIC DNA]</scope>
    <source>
        <strain evidence="8 9">JHI366</strain>
    </source>
</reference>
<dbReference type="GO" id="GO:0006935">
    <property type="term" value="P:chemotaxis"/>
    <property type="evidence" value="ECO:0007669"/>
    <property type="project" value="UniProtKB-KW"/>
</dbReference>
<dbReference type="Gene3D" id="1.10.287.950">
    <property type="entry name" value="Methyl-accepting chemotaxis protein"/>
    <property type="match status" value="1"/>
</dbReference>
<evidence type="ECO:0000259" key="7">
    <source>
        <dbReference type="PROSITE" id="PS50885"/>
    </source>
</evidence>
<dbReference type="SUPFAM" id="SSF58104">
    <property type="entry name" value="Methyl-accepting chemotaxis protein (MCP) signaling domain"/>
    <property type="match status" value="1"/>
</dbReference>
<comment type="similarity">
    <text evidence="3">Belongs to the methyl-accepting chemotaxis (MCP) protein family.</text>
</comment>
<dbReference type="CDD" id="cd11386">
    <property type="entry name" value="MCP_signal"/>
    <property type="match status" value="1"/>
</dbReference>